<evidence type="ECO:0000313" key="1">
    <source>
        <dbReference type="EMBL" id="JAH08084.1"/>
    </source>
</evidence>
<protein>
    <submittedName>
        <fullName evidence="1">Uncharacterized protein</fullName>
    </submittedName>
</protein>
<accession>A0A0E9PUA9</accession>
<sequence length="33" mass="3664">MFSHTDFLSAIHSVLCRGETGQEKFTSVLSFST</sequence>
<dbReference type="AlphaFoldDB" id="A0A0E9PUA9"/>
<reference evidence="1" key="2">
    <citation type="journal article" date="2015" name="Fish Shellfish Immunol.">
        <title>Early steps in the European eel (Anguilla anguilla)-Vibrio vulnificus interaction in the gills: Role of the RtxA13 toxin.</title>
        <authorList>
            <person name="Callol A."/>
            <person name="Pajuelo D."/>
            <person name="Ebbesson L."/>
            <person name="Teles M."/>
            <person name="MacKenzie S."/>
            <person name="Amaro C."/>
        </authorList>
    </citation>
    <scope>NUCLEOTIDE SEQUENCE</scope>
</reference>
<dbReference type="EMBL" id="GBXM01100493">
    <property type="protein sequence ID" value="JAH08084.1"/>
    <property type="molecule type" value="Transcribed_RNA"/>
</dbReference>
<proteinExistence type="predicted"/>
<reference evidence="1" key="1">
    <citation type="submission" date="2014-11" db="EMBL/GenBank/DDBJ databases">
        <authorList>
            <person name="Amaro Gonzalez C."/>
        </authorList>
    </citation>
    <scope>NUCLEOTIDE SEQUENCE</scope>
</reference>
<organism evidence="1">
    <name type="scientific">Anguilla anguilla</name>
    <name type="common">European freshwater eel</name>
    <name type="synonym">Muraena anguilla</name>
    <dbReference type="NCBI Taxonomy" id="7936"/>
    <lineage>
        <taxon>Eukaryota</taxon>
        <taxon>Metazoa</taxon>
        <taxon>Chordata</taxon>
        <taxon>Craniata</taxon>
        <taxon>Vertebrata</taxon>
        <taxon>Euteleostomi</taxon>
        <taxon>Actinopterygii</taxon>
        <taxon>Neopterygii</taxon>
        <taxon>Teleostei</taxon>
        <taxon>Anguilliformes</taxon>
        <taxon>Anguillidae</taxon>
        <taxon>Anguilla</taxon>
    </lineage>
</organism>
<name>A0A0E9PUA9_ANGAN</name>